<dbReference type="PRINTS" id="PR00420">
    <property type="entry name" value="RNGMNOXGNASE"/>
</dbReference>
<dbReference type="PANTHER" id="PTHR43624:SF2">
    <property type="entry name" value="ELECTRON TRANSFER FLAVOPROTEIN-QUINONE OXIDOREDUCTASE YDIS-RELATED"/>
    <property type="match status" value="1"/>
</dbReference>
<dbReference type="GO" id="GO:0016491">
    <property type="term" value="F:oxidoreductase activity"/>
    <property type="evidence" value="ECO:0007669"/>
    <property type="project" value="UniProtKB-KW"/>
</dbReference>
<organism evidence="5">
    <name type="scientific">marine sediment metagenome</name>
    <dbReference type="NCBI Taxonomy" id="412755"/>
    <lineage>
        <taxon>unclassified sequences</taxon>
        <taxon>metagenomes</taxon>
        <taxon>ecological metagenomes</taxon>
    </lineage>
</organism>
<protein>
    <recommendedName>
        <fullName evidence="6">FAD-binding domain-containing protein</fullName>
    </recommendedName>
</protein>
<dbReference type="Pfam" id="PF12831">
    <property type="entry name" value="FAD_oxidored"/>
    <property type="match status" value="1"/>
</dbReference>
<dbReference type="Gene3D" id="3.50.50.60">
    <property type="entry name" value="FAD/NAD(P)-binding domain"/>
    <property type="match status" value="1"/>
</dbReference>
<reference evidence="5" key="1">
    <citation type="journal article" date="2014" name="Front. Microbiol.">
        <title>High frequency of phylogenetically diverse reductive dehalogenase-homologous genes in deep subseafloor sedimentary metagenomes.</title>
        <authorList>
            <person name="Kawai M."/>
            <person name="Futagami T."/>
            <person name="Toyoda A."/>
            <person name="Takaki Y."/>
            <person name="Nishi S."/>
            <person name="Hori S."/>
            <person name="Arai W."/>
            <person name="Tsubouchi T."/>
            <person name="Morono Y."/>
            <person name="Uchiyama I."/>
            <person name="Ito T."/>
            <person name="Fujiyama A."/>
            <person name="Inagaki F."/>
            <person name="Takami H."/>
        </authorList>
    </citation>
    <scope>NUCLEOTIDE SEQUENCE</scope>
    <source>
        <strain evidence="5">Expedition CK06-06</strain>
    </source>
</reference>
<evidence type="ECO:0008006" key="6">
    <source>
        <dbReference type="Google" id="ProtNLM"/>
    </source>
</evidence>
<comment type="cofactor">
    <cofactor evidence="1">
        <name>FAD</name>
        <dbReference type="ChEBI" id="CHEBI:57692"/>
    </cofactor>
</comment>
<evidence type="ECO:0000256" key="1">
    <source>
        <dbReference type="ARBA" id="ARBA00001974"/>
    </source>
</evidence>
<dbReference type="InterPro" id="IPR036188">
    <property type="entry name" value="FAD/NAD-bd_sf"/>
</dbReference>
<keyword evidence="3" id="KW-0274">FAD</keyword>
<evidence type="ECO:0000256" key="3">
    <source>
        <dbReference type="ARBA" id="ARBA00022827"/>
    </source>
</evidence>
<dbReference type="EMBL" id="BARS01049524">
    <property type="protein sequence ID" value="GAG33933.1"/>
    <property type="molecule type" value="Genomic_DNA"/>
</dbReference>
<evidence type="ECO:0000313" key="5">
    <source>
        <dbReference type="EMBL" id="GAG33933.1"/>
    </source>
</evidence>
<feature type="non-terminal residue" evidence="5">
    <location>
        <position position="167"/>
    </location>
</feature>
<proteinExistence type="predicted"/>
<accession>X0XB96</accession>
<evidence type="ECO:0000256" key="2">
    <source>
        <dbReference type="ARBA" id="ARBA00022630"/>
    </source>
</evidence>
<keyword evidence="4" id="KW-0560">Oxidoreductase</keyword>
<comment type="caution">
    <text evidence="5">The sequence shown here is derived from an EMBL/GenBank/DDBJ whole genome shotgun (WGS) entry which is preliminary data.</text>
</comment>
<keyword evidence="2" id="KW-0285">Flavoprotein</keyword>
<gene>
    <name evidence="5" type="ORF">S01H1_74071</name>
</gene>
<sequence length="167" mass="18225">MAEHVHDCIVVGAGPAGAAAALQLARDGLDVVVFERGKRPGEKNVMSGVLLTRKLHSLVPDFRQRAPLQRCITEEIICILGQDGALRLPALRNYRRLSYDHQAFTVFRSEFDAWFAQQAVEAGAELIPATLVEDLIWKNGCVAGVHTRRGDLRARVVIGADGVNSTV</sequence>
<name>X0XB96_9ZZZZ</name>
<dbReference type="PANTHER" id="PTHR43624">
    <property type="entry name" value="ELECTRON TRANSFER FLAVOPROTEIN-QUINONE OXIDOREDUCTASE YDIS-RELATED"/>
    <property type="match status" value="1"/>
</dbReference>
<evidence type="ECO:0000256" key="4">
    <source>
        <dbReference type="ARBA" id="ARBA00023002"/>
    </source>
</evidence>
<dbReference type="InterPro" id="IPR039651">
    <property type="entry name" value="FixC-like"/>
</dbReference>
<dbReference type="AlphaFoldDB" id="X0XB96"/>
<dbReference type="SUPFAM" id="SSF51905">
    <property type="entry name" value="FAD/NAD(P)-binding domain"/>
    <property type="match status" value="1"/>
</dbReference>